<dbReference type="Gene3D" id="1.10.150.20">
    <property type="entry name" value="5' to 3' exonuclease, C-terminal subdomain"/>
    <property type="match status" value="1"/>
</dbReference>
<sequence>MKWKRKTRPTNGTTGDRKIIHIDMDAFFASVEQRDDPELRGKPVAVGGSKMRGVVAAASYEARVFGVRSAMPSVTAKRLCPQLIFVKGNFEKYHKVSNQIREIFLSYTDLVEPLSLDEAYLDVTDPKRGPASATLIAKAIRREILETTQLTASAGVSFNKFLAKVASDINKPNGMKVITREEAPAFLAALPVKDFHGVGKVTAARLEKMGFRTGADLMSLTELEIALRFGKMGRRLYSIVNALDDRPVNPTRNRKSVGAERTFSENIDTRHAMREKLNFLSEKVFSYLKEKNNYGRTVTLKMKSPEFVTHTRSRSFAGEIRSLATLRETAHSLLDENIEEVPVVRLLGLSVSNLEREGLGGHQLLLPFEEE</sequence>
<keyword evidence="8 16" id="KW-0235">DNA replication</keyword>
<feature type="binding site" evidence="16">
    <location>
        <position position="23"/>
    </location>
    <ligand>
        <name>Mg(2+)</name>
        <dbReference type="ChEBI" id="CHEBI:18420"/>
    </ligand>
</feature>
<dbReference type="AlphaFoldDB" id="A0A5C7FKN2"/>
<dbReference type="HAMAP" id="MF_01113">
    <property type="entry name" value="DNApol_IV"/>
    <property type="match status" value="1"/>
</dbReference>
<evidence type="ECO:0000256" key="6">
    <source>
        <dbReference type="ARBA" id="ARBA00022679"/>
    </source>
</evidence>
<feature type="active site" evidence="16">
    <location>
        <position position="118"/>
    </location>
</feature>
<dbReference type="EMBL" id="VOXD01000030">
    <property type="protein sequence ID" value="TXF87885.1"/>
    <property type="molecule type" value="Genomic_DNA"/>
</dbReference>
<dbReference type="GO" id="GO:0006261">
    <property type="term" value="P:DNA-templated DNA replication"/>
    <property type="evidence" value="ECO:0007669"/>
    <property type="project" value="UniProtKB-UniRule"/>
</dbReference>
<dbReference type="EC" id="2.7.7.7" evidence="16"/>
<evidence type="ECO:0000256" key="12">
    <source>
        <dbReference type="ARBA" id="ARBA00022932"/>
    </source>
</evidence>
<accession>A0A5C7FKN2</accession>
<keyword evidence="4 16" id="KW-0515">Mutator protein</keyword>
<dbReference type="InterPro" id="IPR050116">
    <property type="entry name" value="DNA_polymerase-Y"/>
</dbReference>
<feature type="domain" description="UmuC" evidence="17">
    <location>
        <begin position="19"/>
        <end position="199"/>
    </location>
</feature>
<keyword evidence="12 16" id="KW-0239">DNA-directed DNA polymerase</keyword>
<dbReference type="PANTHER" id="PTHR11076:SF33">
    <property type="entry name" value="DNA POLYMERASE KAPPA"/>
    <property type="match status" value="1"/>
</dbReference>
<dbReference type="GO" id="GO:0003684">
    <property type="term" value="F:damaged DNA binding"/>
    <property type="evidence" value="ECO:0007669"/>
    <property type="project" value="InterPro"/>
</dbReference>
<keyword evidence="19" id="KW-1185">Reference proteome</keyword>
<dbReference type="InterPro" id="IPR043128">
    <property type="entry name" value="Rev_trsase/Diguanyl_cyclase"/>
</dbReference>
<dbReference type="InterPro" id="IPR043502">
    <property type="entry name" value="DNA/RNA_pol_sf"/>
</dbReference>
<evidence type="ECO:0000256" key="15">
    <source>
        <dbReference type="ARBA" id="ARBA00049244"/>
    </source>
</evidence>
<evidence type="ECO:0000256" key="8">
    <source>
        <dbReference type="ARBA" id="ARBA00022705"/>
    </source>
</evidence>
<dbReference type="Pfam" id="PF11798">
    <property type="entry name" value="IMS_HHH"/>
    <property type="match status" value="1"/>
</dbReference>
<dbReference type="OrthoDB" id="9808813at2"/>
<evidence type="ECO:0000256" key="9">
    <source>
        <dbReference type="ARBA" id="ARBA00022723"/>
    </source>
</evidence>
<dbReference type="Proteomes" id="UP000321907">
    <property type="component" value="Unassembled WGS sequence"/>
</dbReference>
<evidence type="ECO:0000256" key="4">
    <source>
        <dbReference type="ARBA" id="ARBA00022457"/>
    </source>
</evidence>
<dbReference type="NCBIfam" id="NF010731">
    <property type="entry name" value="PRK14133.1"/>
    <property type="match status" value="1"/>
</dbReference>
<dbReference type="NCBIfam" id="NF002677">
    <property type="entry name" value="PRK02406.1"/>
    <property type="match status" value="1"/>
</dbReference>
<dbReference type="Pfam" id="PF00817">
    <property type="entry name" value="IMS"/>
    <property type="match status" value="1"/>
</dbReference>
<comment type="cofactor">
    <cofactor evidence="16">
        <name>Mg(2+)</name>
        <dbReference type="ChEBI" id="CHEBI:18420"/>
    </cofactor>
    <text evidence="16">Binds 2 magnesium ions per subunit.</text>
</comment>
<evidence type="ECO:0000256" key="3">
    <source>
        <dbReference type="ARBA" id="ARBA00011245"/>
    </source>
</evidence>
<evidence type="ECO:0000256" key="14">
    <source>
        <dbReference type="ARBA" id="ARBA00023204"/>
    </source>
</evidence>
<dbReference type="GO" id="GO:0009432">
    <property type="term" value="P:SOS response"/>
    <property type="evidence" value="ECO:0007669"/>
    <property type="project" value="TreeGrafter"/>
</dbReference>
<protein>
    <recommendedName>
        <fullName evidence="16">DNA polymerase IV</fullName>
        <shortName evidence="16">Pol IV</shortName>
        <ecNumber evidence="16">2.7.7.7</ecNumber>
    </recommendedName>
</protein>
<keyword evidence="7 16" id="KW-0548">Nucleotidyltransferase</keyword>
<dbReference type="FunFam" id="3.30.1490.100:FF:000004">
    <property type="entry name" value="DNA polymerase IV"/>
    <property type="match status" value="1"/>
</dbReference>
<name>A0A5C7FKN2_9BACT</name>
<gene>
    <name evidence="16 18" type="primary">dinB</name>
    <name evidence="18" type="ORF">FUA23_17150</name>
</gene>
<evidence type="ECO:0000313" key="18">
    <source>
        <dbReference type="EMBL" id="TXF87885.1"/>
    </source>
</evidence>
<dbReference type="GO" id="GO:0042276">
    <property type="term" value="P:error-prone translesion synthesis"/>
    <property type="evidence" value="ECO:0007669"/>
    <property type="project" value="TreeGrafter"/>
</dbReference>
<comment type="similarity">
    <text evidence="2 16">Belongs to the DNA polymerase type-Y family.</text>
</comment>
<reference evidence="18 19" key="1">
    <citation type="submission" date="2019-08" db="EMBL/GenBank/DDBJ databases">
        <title>Lewinella sp. strain SSH13 Genome sequencing and assembly.</title>
        <authorList>
            <person name="Kim I."/>
        </authorList>
    </citation>
    <scope>NUCLEOTIDE SEQUENCE [LARGE SCALE GENOMIC DNA]</scope>
    <source>
        <strain evidence="18 19">SSH13</strain>
    </source>
</reference>
<evidence type="ECO:0000256" key="5">
    <source>
        <dbReference type="ARBA" id="ARBA00022490"/>
    </source>
</evidence>
<keyword evidence="9 16" id="KW-0479">Metal-binding</keyword>
<keyword evidence="11 16" id="KW-0460">Magnesium</keyword>
<keyword evidence="5 16" id="KW-0963">Cytoplasm</keyword>
<dbReference type="CDD" id="cd03586">
    <property type="entry name" value="PolY_Pol_IV_kappa"/>
    <property type="match status" value="1"/>
</dbReference>
<evidence type="ECO:0000256" key="2">
    <source>
        <dbReference type="ARBA" id="ARBA00010945"/>
    </source>
</evidence>
<evidence type="ECO:0000256" key="11">
    <source>
        <dbReference type="ARBA" id="ARBA00022842"/>
    </source>
</evidence>
<dbReference type="GO" id="GO:0000287">
    <property type="term" value="F:magnesium ion binding"/>
    <property type="evidence" value="ECO:0007669"/>
    <property type="project" value="UniProtKB-UniRule"/>
</dbReference>
<dbReference type="InterPro" id="IPR024728">
    <property type="entry name" value="PolY_HhH_motif"/>
</dbReference>
<comment type="function">
    <text evidence="16">Poorly processive, error-prone DNA polymerase involved in untargeted mutagenesis. Copies undamaged DNA at stalled replication forks, which arise in vivo from mismatched or misaligned primer ends. These misaligned primers can be extended by PolIV. Exhibits no 3'-5' exonuclease (proofreading) activity. May be involved in translesional synthesis, in conjunction with the beta clamp from PolIII.</text>
</comment>
<evidence type="ECO:0000256" key="1">
    <source>
        <dbReference type="ARBA" id="ARBA00004496"/>
    </source>
</evidence>
<dbReference type="InterPro" id="IPR017961">
    <property type="entry name" value="DNA_pol_Y-fam_little_finger"/>
</dbReference>
<keyword evidence="14 16" id="KW-0234">DNA repair</keyword>
<dbReference type="InterPro" id="IPR022880">
    <property type="entry name" value="DNApol_IV"/>
</dbReference>
<evidence type="ECO:0000259" key="17">
    <source>
        <dbReference type="PROSITE" id="PS50173"/>
    </source>
</evidence>
<organism evidence="18 19">
    <name type="scientific">Neolewinella aurantiaca</name>
    <dbReference type="NCBI Taxonomy" id="2602767"/>
    <lineage>
        <taxon>Bacteria</taxon>
        <taxon>Pseudomonadati</taxon>
        <taxon>Bacteroidota</taxon>
        <taxon>Saprospiria</taxon>
        <taxon>Saprospirales</taxon>
        <taxon>Lewinellaceae</taxon>
        <taxon>Neolewinella</taxon>
    </lineage>
</organism>
<dbReference type="RefSeq" id="WP_147931996.1">
    <property type="nucleotide sequence ID" value="NZ_VOXD01000030.1"/>
</dbReference>
<comment type="subunit">
    <text evidence="3 16">Monomer.</text>
</comment>
<evidence type="ECO:0000256" key="16">
    <source>
        <dbReference type="HAMAP-Rule" id="MF_01113"/>
    </source>
</evidence>
<evidence type="ECO:0000256" key="7">
    <source>
        <dbReference type="ARBA" id="ARBA00022695"/>
    </source>
</evidence>
<dbReference type="GO" id="GO:0005829">
    <property type="term" value="C:cytosol"/>
    <property type="evidence" value="ECO:0007669"/>
    <property type="project" value="TreeGrafter"/>
</dbReference>
<dbReference type="Gene3D" id="3.30.70.270">
    <property type="match status" value="1"/>
</dbReference>
<dbReference type="Gene3D" id="3.40.1170.60">
    <property type="match status" value="1"/>
</dbReference>
<dbReference type="GO" id="GO:0006281">
    <property type="term" value="P:DNA repair"/>
    <property type="evidence" value="ECO:0007669"/>
    <property type="project" value="UniProtKB-UniRule"/>
</dbReference>
<keyword evidence="10 16" id="KW-0227">DNA damage</keyword>
<keyword evidence="13 16" id="KW-0238">DNA-binding</keyword>
<dbReference type="SUPFAM" id="SSF100879">
    <property type="entry name" value="Lesion bypass DNA polymerase (Y-family), little finger domain"/>
    <property type="match status" value="1"/>
</dbReference>
<dbReference type="GO" id="GO:0003887">
    <property type="term" value="F:DNA-directed DNA polymerase activity"/>
    <property type="evidence" value="ECO:0007669"/>
    <property type="project" value="UniProtKB-UniRule"/>
</dbReference>
<evidence type="ECO:0000313" key="19">
    <source>
        <dbReference type="Proteomes" id="UP000321907"/>
    </source>
</evidence>
<comment type="caution">
    <text evidence="18">The sequence shown here is derived from an EMBL/GenBank/DDBJ whole genome shotgun (WGS) entry which is preliminary data.</text>
</comment>
<comment type="catalytic activity">
    <reaction evidence="15 16">
        <text>DNA(n) + a 2'-deoxyribonucleoside 5'-triphosphate = DNA(n+1) + diphosphate</text>
        <dbReference type="Rhea" id="RHEA:22508"/>
        <dbReference type="Rhea" id="RHEA-COMP:17339"/>
        <dbReference type="Rhea" id="RHEA-COMP:17340"/>
        <dbReference type="ChEBI" id="CHEBI:33019"/>
        <dbReference type="ChEBI" id="CHEBI:61560"/>
        <dbReference type="ChEBI" id="CHEBI:173112"/>
        <dbReference type="EC" id="2.7.7.7"/>
    </reaction>
</comment>
<dbReference type="PANTHER" id="PTHR11076">
    <property type="entry name" value="DNA REPAIR POLYMERASE UMUC / TRANSFERASE FAMILY MEMBER"/>
    <property type="match status" value="1"/>
</dbReference>
<dbReference type="InterPro" id="IPR036775">
    <property type="entry name" value="DNA_pol_Y-fam_lit_finger_sf"/>
</dbReference>
<dbReference type="SUPFAM" id="SSF56672">
    <property type="entry name" value="DNA/RNA polymerases"/>
    <property type="match status" value="1"/>
</dbReference>
<keyword evidence="6 16" id="KW-0808">Transferase</keyword>
<comment type="subcellular location">
    <subcellularLocation>
        <location evidence="1 16">Cytoplasm</location>
    </subcellularLocation>
</comment>
<feature type="binding site" evidence="16">
    <location>
        <position position="117"/>
    </location>
    <ligand>
        <name>Mg(2+)</name>
        <dbReference type="ChEBI" id="CHEBI:18420"/>
    </ligand>
</feature>
<proteinExistence type="inferred from homology"/>
<feature type="site" description="Substrate discrimination" evidence="16">
    <location>
        <position position="28"/>
    </location>
</feature>
<dbReference type="FunFam" id="3.40.1170.60:FF:000001">
    <property type="entry name" value="DNA polymerase IV"/>
    <property type="match status" value="1"/>
</dbReference>
<dbReference type="Pfam" id="PF11799">
    <property type="entry name" value="IMS_C"/>
    <property type="match status" value="1"/>
</dbReference>
<dbReference type="Gene3D" id="3.30.1490.100">
    <property type="entry name" value="DNA polymerase, Y-family, little finger domain"/>
    <property type="match status" value="1"/>
</dbReference>
<evidence type="ECO:0000256" key="13">
    <source>
        <dbReference type="ARBA" id="ARBA00023125"/>
    </source>
</evidence>
<evidence type="ECO:0000256" key="10">
    <source>
        <dbReference type="ARBA" id="ARBA00022763"/>
    </source>
</evidence>
<dbReference type="InterPro" id="IPR001126">
    <property type="entry name" value="UmuC"/>
</dbReference>
<dbReference type="PROSITE" id="PS50173">
    <property type="entry name" value="UMUC"/>
    <property type="match status" value="1"/>
</dbReference>